<dbReference type="GO" id="GO:0004488">
    <property type="term" value="F:methylenetetrahydrofolate dehydrogenase (NADP+) activity"/>
    <property type="evidence" value="ECO:0007669"/>
    <property type="project" value="UniProtKB-UniRule"/>
</dbReference>
<dbReference type="EC" id="3.5.4.9" evidence="12"/>
<dbReference type="GO" id="GO:0006164">
    <property type="term" value="P:purine nucleotide biosynthetic process"/>
    <property type="evidence" value="ECO:0007669"/>
    <property type="project" value="UniProtKB-KW"/>
</dbReference>
<comment type="caution">
    <text evidence="12">Lacks conserved residue(s) required for the propagation of feature annotation.</text>
</comment>
<dbReference type="InterPro" id="IPR036291">
    <property type="entry name" value="NAD(P)-bd_dom_sf"/>
</dbReference>
<dbReference type="SUPFAM" id="SSF53223">
    <property type="entry name" value="Aminoacid dehydrogenase-like, N-terminal domain"/>
    <property type="match status" value="1"/>
</dbReference>
<dbReference type="Pfam" id="PF00763">
    <property type="entry name" value="THF_DHG_CYH"/>
    <property type="match status" value="1"/>
</dbReference>
<dbReference type="InterPro" id="IPR046346">
    <property type="entry name" value="Aminoacid_DH-like_N_sf"/>
</dbReference>
<dbReference type="GO" id="GO:0009086">
    <property type="term" value="P:methionine biosynthetic process"/>
    <property type="evidence" value="ECO:0007669"/>
    <property type="project" value="UniProtKB-KW"/>
</dbReference>
<evidence type="ECO:0000256" key="12">
    <source>
        <dbReference type="HAMAP-Rule" id="MF_01576"/>
    </source>
</evidence>
<dbReference type="AlphaFoldDB" id="A0A2G3E280"/>
<dbReference type="EMBL" id="PDYG01000074">
    <property type="protein sequence ID" value="PHU37260.1"/>
    <property type="molecule type" value="Genomic_DNA"/>
</dbReference>
<accession>A0A2G3E280</accession>
<keyword evidence="10 12" id="KW-0486">Methionine biosynthesis</keyword>
<evidence type="ECO:0000256" key="8">
    <source>
        <dbReference type="ARBA" id="ARBA00023002"/>
    </source>
</evidence>
<dbReference type="SUPFAM" id="SSF51735">
    <property type="entry name" value="NAD(P)-binding Rossmann-fold domains"/>
    <property type="match status" value="1"/>
</dbReference>
<comment type="catalytic activity">
    <reaction evidence="12">
        <text>(6R)-5,10-methenyltetrahydrofolate + H2O = (6R)-10-formyltetrahydrofolate + H(+)</text>
        <dbReference type="Rhea" id="RHEA:23700"/>
        <dbReference type="ChEBI" id="CHEBI:15377"/>
        <dbReference type="ChEBI" id="CHEBI:15378"/>
        <dbReference type="ChEBI" id="CHEBI:57455"/>
        <dbReference type="ChEBI" id="CHEBI:195366"/>
        <dbReference type="EC" id="3.5.4.9"/>
    </reaction>
</comment>
<keyword evidence="7 12" id="KW-0521">NADP</keyword>
<comment type="similarity">
    <text evidence="12">Belongs to the tetrahydrofolate dehydrogenase/cyclohydrolase family.</text>
</comment>
<dbReference type="InterPro" id="IPR000672">
    <property type="entry name" value="THF_DH/CycHdrlase"/>
</dbReference>
<keyword evidence="9 12" id="KW-0368">Histidine biosynthesis</keyword>
<evidence type="ECO:0000256" key="1">
    <source>
        <dbReference type="ARBA" id="ARBA00004777"/>
    </source>
</evidence>
<reference evidence="15 16" key="2">
    <citation type="submission" date="2017-10" db="EMBL/GenBank/DDBJ databases">
        <authorList>
            <person name="Banno H."/>
            <person name="Chua N.-H."/>
        </authorList>
    </citation>
    <scope>NUCLEOTIDE SEQUENCE [LARGE SCALE GENOMIC DNA]</scope>
    <source>
        <strain evidence="15 16">JK623</strain>
    </source>
</reference>
<dbReference type="FunFam" id="3.40.50.720:FF:000006">
    <property type="entry name" value="Bifunctional protein FolD"/>
    <property type="match status" value="1"/>
</dbReference>
<comment type="function">
    <text evidence="12">Catalyzes the oxidation of 5,10-methylenetetrahydrofolate to 5,10-methenyltetrahydrofolate and then the hydrolysis of 5,10-methenyltetrahydrofolate to 10-formyltetrahydrofolate.</text>
</comment>
<feature type="binding site" evidence="12">
    <location>
        <position position="231"/>
    </location>
    <ligand>
        <name>NADP(+)</name>
        <dbReference type="ChEBI" id="CHEBI:58349"/>
    </ligand>
</feature>
<reference evidence="15 16" key="1">
    <citation type="submission" date="2017-10" db="EMBL/GenBank/DDBJ databases">
        <title>Resolving the taxonomy of Roseburia spp., Eubacterium rectale and Agathobacter spp. through phylogenomic analysis.</title>
        <authorList>
            <person name="Sheridan P.O."/>
            <person name="Walker A.W."/>
            <person name="Duncan S.H."/>
            <person name="Scott K.P."/>
            <person name="Toole P.W.O."/>
            <person name="Luis P."/>
            <person name="Flint H.J."/>
        </authorList>
    </citation>
    <scope>NUCLEOTIDE SEQUENCE [LARGE SCALE GENOMIC DNA]</scope>
    <source>
        <strain evidence="15 16">JK623</strain>
    </source>
</reference>
<dbReference type="EC" id="1.5.1.5" evidence="12"/>
<evidence type="ECO:0000256" key="2">
    <source>
        <dbReference type="ARBA" id="ARBA00011738"/>
    </source>
</evidence>
<keyword evidence="16" id="KW-1185">Reference proteome</keyword>
<evidence type="ECO:0000256" key="11">
    <source>
        <dbReference type="ARBA" id="ARBA00023268"/>
    </source>
</evidence>
<evidence type="ECO:0000313" key="15">
    <source>
        <dbReference type="EMBL" id="PHU37260.1"/>
    </source>
</evidence>
<dbReference type="InterPro" id="IPR020631">
    <property type="entry name" value="THF_DH/CycHdrlase_NAD-bd_dom"/>
</dbReference>
<evidence type="ECO:0000256" key="5">
    <source>
        <dbReference type="ARBA" id="ARBA00022755"/>
    </source>
</evidence>
<name>A0A2G3E280_9FIRM</name>
<dbReference type="GO" id="GO:0035999">
    <property type="term" value="P:tetrahydrofolate interconversion"/>
    <property type="evidence" value="ECO:0007669"/>
    <property type="project" value="UniProtKB-UniRule"/>
</dbReference>
<evidence type="ECO:0000259" key="14">
    <source>
        <dbReference type="Pfam" id="PF02882"/>
    </source>
</evidence>
<dbReference type="GO" id="GO:0000105">
    <property type="term" value="P:L-histidine biosynthetic process"/>
    <property type="evidence" value="ECO:0007669"/>
    <property type="project" value="UniProtKB-KW"/>
</dbReference>
<dbReference type="Gene3D" id="3.40.50.10860">
    <property type="entry name" value="Leucine Dehydrogenase, chain A, domain 1"/>
    <property type="match status" value="1"/>
</dbReference>
<keyword evidence="3 12" id="KW-0554">One-carbon metabolism</keyword>
<dbReference type="PRINTS" id="PR00085">
    <property type="entry name" value="THFDHDRGNASE"/>
</dbReference>
<evidence type="ECO:0000256" key="4">
    <source>
        <dbReference type="ARBA" id="ARBA00022605"/>
    </source>
</evidence>
<evidence type="ECO:0000256" key="6">
    <source>
        <dbReference type="ARBA" id="ARBA00022801"/>
    </source>
</evidence>
<dbReference type="Gene3D" id="3.40.50.720">
    <property type="entry name" value="NAD(P)-binding Rossmann-like Domain"/>
    <property type="match status" value="1"/>
</dbReference>
<sequence length="280" mass="30328">MSDILKGKPVADAISAQIREKVEKLKQDKITPTLAILRVGEREDDLSYERGTMKRCENTGVAVKNIILPEDIDEKSFFETLENLNSDNQIHGILMFRPLPKHLDGERARCMLNPQKDVDGCTDGSLAGVFTNSKSGFAPCTAEAAMEILKFYGIDPAGKRAVVIGRSLVIGRPVAMLLMHANATVTICHTKTQNMAEIVREADIVICASGQMESIGKEFLAPGQTVIDVGIGWNEQKQKLCGDVIFEEADEVAAITPVPGGVGAVTTSILVRHVVEAAKK</sequence>
<gene>
    <name evidence="12" type="primary">folD</name>
    <name evidence="15" type="ORF">CSX02_09380</name>
</gene>
<dbReference type="UniPathway" id="UPA00193"/>
<dbReference type="GO" id="GO:0004477">
    <property type="term" value="F:methenyltetrahydrofolate cyclohydrolase activity"/>
    <property type="evidence" value="ECO:0007669"/>
    <property type="project" value="UniProtKB-UniRule"/>
</dbReference>
<dbReference type="Proteomes" id="UP000224563">
    <property type="component" value="Unassembled WGS sequence"/>
</dbReference>
<dbReference type="HAMAP" id="MF_01576">
    <property type="entry name" value="THF_DHG_CYH"/>
    <property type="match status" value="1"/>
</dbReference>
<evidence type="ECO:0000256" key="10">
    <source>
        <dbReference type="ARBA" id="ARBA00023167"/>
    </source>
</evidence>
<feature type="binding site" evidence="12">
    <location>
        <begin position="165"/>
        <end position="167"/>
    </location>
    <ligand>
        <name>NADP(+)</name>
        <dbReference type="ChEBI" id="CHEBI:58349"/>
    </ligand>
</feature>
<dbReference type="PANTHER" id="PTHR48099:SF5">
    <property type="entry name" value="C-1-TETRAHYDROFOLATE SYNTHASE, CYTOPLASMIC"/>
    <property type="match status" value="1"/>
</dbReference>
<evidence type="ECO:0000313" key="16">
    <source>
        <dbReference type="Proteomes" id="UP000224563"/>
    </source>
</evidence>
<protein>
    <recommendedName>
        <fullName evidence="12">Bifunctional protein FolD</fullName>
    </recommendedName>
    <domain>
        <recommendedName>
            <fullName evidence="12">Methylenetetrahydrofolate dehydrogenase</fullName>
            <ecNumber evidence="12">1.5.1.5</ecNumber>
        </recommendedName>
    </domain>
    <domain>
        <recommendedName>
            <fullName evidence="12">Methenyltetrahydrofolate cyclohydrolase</fullName>
            <ecNumber evidence="12">3.5.4.9</ecNumber>
        </recommendedName>
    </domain>
</protein>
<evidence type="ECO:0000256" key="3">
    <source>
        <dbReference type="ARBA" id="ARBA00022563"/>
    </source>
</evidence>
<keyword evidence="4 12" id="KW-0028">Amino-acid biosynthesis</keyword>
<dbReference type="Pfam" id="PF02882">
    <property type="entry name" value="THF_DHG_CYH_C"/>
    <property type="match status" value="1"/>
</dbReference>
<feature type="domain" description="Tetrahydrofolate dehydrogenase/cyclohydrolase NAD(P)-binding" evidence="14">
    <location>
        <begin position="139"/>
        <end position="280"/>
    </location>
</feature>
<dbReference type="RefSeq" id="WP_099386529.1">
    <property type="nucleotide sequence ID" value="NZ_JANSWH010000039.1"/>
</dbReference>
<organism evidence="15 16">
    <name type="scientific">Agathobacter ruminis</name>
    <dbReference type="NCBI Taxonomy" id="1712665"/>
    <lineage>
        <taxon>Bacteria</taxon>
        <taxon>Bacillati</taxon>
        <taxon>Bacillota</taxon>
        <taxon>Clostridia</taxon>
        <taxon>Lachnospirales</taxon>
        <taxon>Lachnospiraceae</taxon>
        <taxon>Agathobacter</taxon>
    </lineage>
</organism>
<feature type="domain" description="Tetrahydrofolate dehydrogenase/cyclohydrolase catalytic" evidence="13">
    <location>
        <begin position="5"/>
        <end position="119"/>
    </location>
</feature>
<evidence type="ECO:0000259" key="13">
    <source>
        <dbReference type="Pfam" id="PF00763"/>
    </source>
</evidence>
<dbReference type="PANTHER" id="PTHR48099">
    <property type="entry name" value="C-1-TETRAHYDROFOLATE SYNTHASE, CYTOPLASMIC-RELATED"/>
    <property type="match status" value="1"/>
</dbReference>
<dbReference type="InterPro" id="IPR020630">
    <property type="entry name" value="THF_DH/CycHdrlase_cat_dom"/>
</dbReference>
<proteinExistence type="inferred from homology"/>
<keyword evidence="11 12" id="KW-0511">Multifunctional enzyme</keyword>
<dbReference type="CDD" id="cd01080">
    <property type="entry name" value="NAD_bind_m-THF_DH_Cyclohyd"/>
    <property type="match status" value="1"/>
</dbReference>
<keyword evidence="8 12" id="KW-0560">Oxidoreductase</keyword>
<evidence type="ECO:0000256" key="9">
    <source>
        <dbReference type="ARBA" id="ARBA00023102"/>
    </source>
</evidence>
<comment type="pathway">
    <text evidence="1 12">One-carbon metabolism; tetrahydrofolate interconversion.</text>
</comment>
<comment type="caution">
    <text evidence="15">The sequence shown here is derived from an EMBL/GenBank/DDBJ whole genome shotgun (WGS) entry which is preliminary data.</text>
</comment>
<keyword evidence="6 12" id="KW-0378">Hydrolase</keyword>
<keyword evidence="5 12" id="KW-0658">Purine biosynthesis</keyword>
<comment type="subunit">
    <text evidence="2 12">Homodimer.</text>
</comment>
<dbReference type="GO" id="GO:0005829">
    <property type="term" value="C:cytosol"/>
    <property type="evidence" value="ECO:0007669"/>
    <property type="project" value="TreeGrafter"/>
</dbReference>
<evidence type="ECO:0000256" key="7">
    <source>
        <dbReference type="ARBA" id="ARBA00022857"/>
    </source>
</evidence>
<comment type="catalytic activity">
    <reaction evidence="12">
        <text>(6R)-5,10-methylene-5,6,7,8-tetrahydrofolate + NADP(+) = (6R)-5,10-methenyltetrahydrofolate + NADPH</text>
        <dbReference type="Rhea" id="RHEA:22812"/>
        <dbReference type="ChEBI" id="CHEBI:15636"/>
        <dbReference type="ChEBI" id="CHEBI:57455"/>
        <dbReference type="ChEBI" id="CHEBI:57783"/>
        <dbReference type="ChEBI" id="CHEBI:58349"/>
        <dbReference type="EC" id="1.5.1.5"/>
    </reaction>
</comment>